<dbReference type="Pfam" id="PF13786">
    <property type="entry name" value="DUF4179"/>
    <property type="match status" value="1"/>
</dbReference>
<accession>A0ABY4WDM7</accession>
<sequence length="539" mass="60320">MNKLDQQISAVLERVAQREQMPEFTMPEADSIKEEAGRLTRKRHWFRWTSMSIATAGAILFLVGVGTYVSPEFASQVKGVLGQSGGNTEPGKEAQVPAEISPVSPSDAADFFPPGEVDGGIEKAVKDGFVQVVNASVADQGITFWVKAIMADPTRVVVAYQITGPDGKPLKREKQENLVAELVGSIRLVNELGEGIMNHPRPTATARAAGKQGPDIGFLDFSDLDGEETEQMKLLVDISTLGNVEGKWKLEVPFSLKKAMEATKTIPINKEYVTPQGLKIILHEVTQAPSSTVLKWETMWEEQAKKRLEQYAKEMSGKTQNKRYASDPFQHYDVELRILDRNGMDVGVSQREAEMGRRGHLDDYNLGRDEFGHFIRNSRYTPFGDQGPYTFVLDAVTMVEPVSLTIPFEPAKLQNSPKQAEYEGSLFTVKQLKEGDEGDRRARKKLELEASLQDISSIEHVWWELKDQNGKSYPIRGSSYTWNGEDEQGRSLVQMELKLEEMEEIPTQLTLSLAAVNKRYPDGKWKVELPKKFPSTVKP</sequence>
<gene>
    <name evidence="3" type="ORF">NDK47_24755</name>
</gene>
<dbReference type="InterPro" id="IPR025436">
    <property type="entry name" value="DUF4179"/>
</dbReference>
<evidence type="ECO:0000313" key="3">
    <source>
        <dbReference type="EMBL" id="USG65280.1"/>
    </source>
</evidence>
<dbReference type="EMBL" id="CP098755">
    <property type="protein sequence ID" value="USG65280.1"/>
    <property type="molecule type" value="Genomic_DNA"/>
</dbReference>
<dbReference type="Gene3D" id="2.60.40.1630">
    <property type="entry name" value="bacillus anthracis domain"/>
    <property type="match status" value="1"/>
</dbReference>
<feature type="domain" description="DUF4179" evidence="2">
    <location>
        <begin position="123"/>
        <end position="162"/>
    </location>
</feature>
<evidence type="ECO:0000256" key="1">
    <source>
        <dbReference type="SAM" id="Phobius"/>
    </source>
</evidence>
<keyword evidence="1" id="KW-1133">Transmembrane helix</keyword>
<proteinExistence type="predicted"/>
<organism evidence="3 4">
    <name type="scientific">Brevibacillus ruminantium</name>
    <dbReference type="NCBI Taxonomy" id="2950604"/>
    <lineage>
        <taxon>Bacteria</taxon>
        <taxon>Bacillati</taxon>
        <taxon>Bacillota</taxon>
        <taxon>Bacilli</taxon>
        <taxon>Bacillales</taxon>
        <taxon>Paenibacillaceae</taxon>
        <taxon>Brevibacillus</taxon>
    </lineage>
</organism>
<keyword evidence="1" id="KW-0812">Transmembrane</keyword>
<keyword evidence="4" id="KW-1185">Reference proteome</keyword>
<protein>
    <submittedName>
        <fullName evidence="3">DUF4179 domain-containing protein</fullName>
    </submittedName>
</protein>
<name>A0ABY4WDM7_9BACL</name>
<reference evidence="3" key="1">
    <citation type="submission" date="2022-06" db="EMBL/GenBank/DDBJ databases">
        <title>Genome sequencing of Brevibacillus sp. BB3-R1.</title>
        <authorList>
            <person name="Heo J."/>
            <person name="Lee D."/>
            <person name="Won M."/>
            <person name="Han B.-H."/>
            <person name="Hong S.-B."/>
            <person name="Kwon S.-W."/>
        </authorList>
    </citation>
    <scope>NUCLEOTIDE SEQUENCE</scope>
    <source>
        <strain evidence="3">BB3-R1</strain>
    </source>
</reference>
<evidence type="ECO:0000313" key="4">
    <source>
        <dbReference type="Proteomes" id="UP001056500"/>
    </source>
</evidence>
<feature type="transmembrane region" description="Helical" evidence="1">
    <location>
        <begin position="48"/>
        <end position="69"/>
    </location>
</feature>
<dbReference type="RefSeq" id="WP_251872373.1">
    <property type="nucleotide sequence ID" value="NZ_CP098755.1"/>
</dbReference>
<evidence type="ECO:0000259" key="2">
    <source>
        <dbReference type="Pfam" id="PF13786"/>
    </source>
</evidence>
<keyword evidence="1" id="KW-0472">Membrane</keyword>
<dbReference type="Proteomes" id="UP001056500">
    <property type="component" value="Chromosome"/>
</dbReference>